<dbReference type="Pfam" id="PF00672">
    <property type="entry name" value="HAMP"/>
    <property type="match status" value="1"/>
</dbReference>
<dbReference type="CDD" id="cd00082">
    <property type="entry name" value="HisKA"/>
    <property type="match status" value="1"/>
</dbReference>
<gene>
    <name evidence="15" type="ORF">TM51_12023</name>
</gene>
<evidence type="ECO:0000313" key="16">
    <source>
        <dbReference type="Proteomes" id="UP000014184"/>
    </source>
</evidence>
<dbReference type="PRINTS" id="PR00344">
    <property type="entry name" value="BCTRLSENSOR"/>
</dbReference>
<dbReference type="Pfam" id="PF05227">
    <property type="entry name" value="CHASE3"/>
    <property type="match status" value="1"/>
</dbReference>
<feature type="coiled-coil region" evidence="10">
    <location>
        <begin position="276"/>
        <end position="306"/>
    </location>
</feature>
<dbReference type="AlphaFoldDB" id="A0A9P2WQJ8"/>
<evidence type="ECO:0000256" key="1">
    <source>
        <dbReference type="ARBA" id="ARBA00000085"/>
    </source>
</evidence>
<keyword evidence="10" id="KW-0175">Coiled coil</keyword>
<dbReference type="GO" id="GO:0005886">
    <property type="term" value="C:plasma membrane"/>
    <property type="evidence" value="ECO:0007669"/>
    <property type="project" value="UniProtKB-SubCell"/>
</dbReference>
<feature type="transmembrane region" description="Helical" evidence="12">
    <location>
        <begin position="201"/>
        <end position="223"/>
    </location>
</feature>
<reference evidence="15 16" key="1">
    <citation type="journal article" date="2013" name="Genome Announc.">
        <title>Draft Genome Sequence of the Lignocellulose Decomposer Thermobifida fusca Strain TM51.</title>
        <authorList>
            <person name="Toth A."/>
            <person name="Barna T."/>
            <person name="Nagy I."/>
            <person name="Horvath B."/>
            <person name="Nagy I."/>
            <person name="Tancsics A."/>
            <person name="Kriszt B."/>
            <person name="Baka E."/>
            <person name="Fekete C."/>
            <person name="Kukolya J."/>
        </authorList>
    </citation>
    <scope>NUCLEOTIDE SEQUENCE [LARGE SCALE GENOMIC DNA]</scope>
    <source>
        <strain evidence="15 16">TM51</strain>
    </source>
</reference>
<dbReference type="GO" id="GO:0000155">
    <property type="term" value="F:phosphorelay sensor kinase activity"/>
    <property type="evidence" value="ECO:0007669"/>
    <property type="project" value="InterPro"/>
</dbReference>
<dbReference type="InterPro" id="IPR005467">
    <property type="entry name" value="His_kinase_dom"/>
</dbReference>
<dbReference type="Gene3D" id="6.10.340.10">
    <property type="match status" value="1"/>
</dbReference>
<dbReference type="InterPro" id="IPR036097">
    <property type="entry name" value="HisK_dim/P_sf"/>
</dbReference>
<evidence type="ECO:0000256" key="11">
    <source>
        <dbReference type="SAM" id="MobiDB-lite"/>
    </source>
</evidence>
<dbReference type="InterPro" id="IPR003661">
    <property type="entry name" value="HisK_dim/P_dom"/>
</dbReference>
<dbReference type="InterPro" id="IPR004358">
    <property type="entry name" value="Sig_transdc_His_kin-like_C"/>
</dbReference>
<dbReference type="PROSITE" id="PS50109">
    <property type="entry name" value="HIS_KIN"/>
    <property type="match status" value="1"/>
</dbReference>
<name>A0A9P2WQJ8_THEFU</name>
<keyword evidence="12" id="KW-0472">Membrane</keyword>
<dbReference type="Gene3D" id="3.30.565.10">
    <property type="entry name" value="Histidine kinase-like ATPase, C-terminal domain"/>
    <property type="match status" value="1"/>
</dbReference>
<evidence type="ECO:0000256" key="8">
    <source>
        <dbReference type="ARBA" id="ARBA00022989"/>
    </source>
</evidence>
<comment type="catalytic activity">
    <reaction evidence="1">
        <text>ATP + protein L-histidine = ADP + protein N-phospho-L-histidine.</text>
        <dbReference type="EC" id="2.7.13.3"/>
    </reaction>
</comment>
<evidence type="ECO:0000256" key="4">
    <source>
        <dbReference type="ARBA" id="ARBA00022553"/>
    </source>
</evidence>
<keyword evidence="8 12" id="KW-1133">Transmembrane helix</keyword>
<dbReference type="EMBL" id="AOSG01000066">
    <property type="protein sequence ID" value="EOR70623.1"/>
    <property type="molecule type" value="Genomic_DNA"/>
</dbReference>
<sequence length="553" mass="61549">MNSDTAPGSGETSATGGILTRPWSLRRRVIVLLCSVGIVLIASVATIIITALEAREAVVRQVEQLTPAQSALHQTMAAYYNQDNGIRSYAATGTLDSLEPYEQGRRTLEASLPQLEKAAQDNPAIDSDIEALLAAGESWSSEFAEPVLDKVRNGEELTHADVQRGEERFNYLREASSSAQGRISVELDEAQKDLDSATQQLAALLTLVVVVIIVLCGFLWVMLQHWVLRPLDELGRHLQQVSDGYYAHRIEVEAPPEIERVACNVDAMRERIVHELDEVGTARRALQEQSELLERQTEELRRSNLELEQFAYVASHDLQEPLRKVASFCQLLQRRYHGKLDERADAYIDFAVEGAKRMQVLINDLLAFSRVGRTKNFTTVDLNSALNDALASLEPALEEAEAVVTGDPLPEVQGDQTLLTQVFFNLISNAVKFRGDNPARVHISVRREGNEWVFCCADNGIGIEPQYAERIFVIFQRLHTREKYGGTGIGLAMCKKIVEFHGGRIWLDVDSDEPGTRICWSLPVDTDKDDDQSDEEPSPLTAWSEPDSAGADR</sequence>
<dbReference type="SUPFAM" id="SSF47384">
    <property type="entry name" value="Homodimeric domain of signal transducing histidine kinase"/>
    <property type="match status" value="1"/>
</dbReference>
<feature type="transmembrane region" description="Helical" evidence="12">
    <location>
        <begin position="29"/>
        <end position="52"/>
    </location>
</feature>
<dbReference type="InterPro" id="IPR007891">
    <property type="entry name" value="CHASE3"/>
</dbReference>
<comment type="subcellular location">
    <subcellularLocation>
        <location evidence="2">Cell membrane</location>
    </subcellularLocation>
</comment>
<comment type="caution">
    <text evidence="15">The sequence shown here is derived from an EMBL/GenBank/DDBJ whole genome shotgun (WGS) entry which is preliminary data.</text>
</comment>
<dbReference type="InterPro" id="IPR003660">
    <property type="entry name" value="HAMP_dom"/>
</dbReference>
<evidence type="ECO:0000256" key="7">
    <source>
        <dbReference type="ARBA" id="ARBA00022777"/>
    </source>
</evidence>
<feature type="compositionally biased region" description="Acidic residues" evidence="11">
    <location>
        <begin position="527"/>
        <end position="537"/>
    </location>
</feature>
<dbReference type="FunFam" id="3.30.565.10:FF:000006">
    <property type="entry name" value="Sensor histidine kinase WalK"/>
    <property type="match status" value="1"/>
</dbReference>
<keyword evidence="9" id="KW-0902">Two-component regulatory system</keyword>
<evidence type="ECO:0000256" key="6">
    <source>
        <dbReference type="ARBA" id="ARBA00022692"/>
    </source>
</evidence>
<feature type="domain" description="HAMP" evidence="14">
    <location>
        <begin position="225"/>
        <end position="277"/>
    </location>
</feature>
<dbReference type="CDD" id="cd06225">
    <property type="entry name" value="HAMP"/>
    <property type="match status" value="1"/>
</dbReference>
<evidence type="ECO:0000259" key="14">
    <source>
        <dbReference type="PROSITE" id="PS50885"/>
    </source>
</evidence>
<accession>A0A9P2WQJ8</accession>
<dbReference type="SUPFAM" id="SSF55874">
    <property type="entry name" value="ATPase domain of HSP90 chaperone/DNA topoisomerase II/histidine kinase"/>
    <property type="match status" value="1"/>
</dbReference>
<dbReference type="Pfam" id="PF02518">
    <property type="entry name" value="HATPase_c"/>
    <property type="match status" value="1"/>
</dbReference>
<evidence type="ECO:0000256" key="9">
    <source>
        <dbReference type="ARBA" id="ARBA00023012"/>
    </source>
</evidence>
<dbReference type="InterPro" id="IPR052162">
    <property type="entry name" value="Sensor_kinase/Photoreceptor"/>
</dbReference>
<evidence type="ECO:0000313" key="15">
    <source>
        <dbReference type="EMBL" id="EOR70623.1"/>
    </source>
</evidence>
<evidence type="ECO:0000256" key="10">
    <source>
        <dbReference type="SAM" id="Coils"/>
    </source>
</evidence>
<keyword evidence="6 12" id="KW-0812">Transmembrane</keyword>
<keyword evidence="16" id="KW-1185">Reference proteome</keyword>
<dbReference type="SMART" id="SM00388">
    <property type="entry name" value="HisKA"/>
    <property type="match status" value="1"/>
</dbReference>
<dbReference type="SUPFAM" id="SSF158472">
    <property type="entry name" value="HAMP domain-like"/>
    <property type="match status" value="1"/>
</dbReference>
<dbReference type="SMART" id="SM00304">
    <property type="entry name" value="HAMP"/>
    <property type="match status" value="1"/>
</dbReference>
<organism evidence="15 16">
    <name type="scientific">Thermobifida fusca TM51</name>
    <dbReference type="NCBI Taxonomy" id="1169414"/>
    <lineage>
        <taxon>Bacteria</taxon>
        <taxon>Bacillati</taxon>
        <taxon>Actinomycetota</taxon>
        <taxon>Actinomycetes</taxon>
        <taxon>Streptosporangiales</taxon>
        <taxon>Nocardiopsidaceae</taxon>
        <taxon>Thermobifida</taxon>
    </lineage>
</organism>
<dbReference type="EC" id="2.7.13.3" evidence="3"/>
<proteinExistence type="predicted"/>
<keyword evidence="7 15" id="KW-0418">Kinase</keyword>
<dbReference type="RefSeq" id="WP_011292766.1">
    <property type="nucleotide sequence ID" value="NZ_AOSG01000066.1"/>
</dbReference>
<dbReference type="InterPro" id="IPR036890">
    <property type="entry name" value="HATPase_C_sf"/>
</dbReference>
<keyword evidence="5" id="KW-0808">Transferase</keyword>
<keyword evidence="4" id="KW-0597">Phosphoprotein</keyword>
<protein>
    <recommendedName>
        <fullName evidence="3">histidine kinase</fullName>
        <ecNumber evidence="3">2.7.13.3</ecNumber>
    </recommendedName>
</protein>
<feature type="region of interest" description="Disordered" evidence="11">
    <location>
        <begin position="520"/>
        <end position="553"/>
    </location>
</feature>
<dbReference type="PROSITE" id="PS50885">
    <property type="entry name" value="HAMP"/>
    <property type="match status" value="1"/>
</dbReference>
<dbReference type="PANTHER" id="PTHR43304:SF1">
    <property type="entry name" value="PAC DOMAIN-CONTAINING PROTEIN"/>
    <property type="match status" value="1"/>
</dbReference>
<evidence type="ECO:0000259" key="13">
    <source>
        <dbReference type="PROSITE" id="PS50109"/>
    </source>
</evidence>
<dbReference type="Proteomes" id="UP000014184">
    <property type="component" value="Unassembled WGS sequence"/>
</dbReference>
<dbReference type="Gene3D" id="1.10.287.130">
    <property type="match status" value="1"/>
</dbReference>
<evidence type="ECO:0000256" key="3">
    <source>
        <dbReference type="ARBA" id="ARBA00012438"/>
    </source>
</evidence>
<dbReference type="PANTHER" id="PTHR43304">
    <property type="entry name" value="PHYTOCHROME-LIKE PROTEIN CPH1"/>
    <property type="match status" value="1"/>
</dbReference>
<evidence type="ECO:0000256" key="2">
    <source>
        <dbReference type="ARBA" id="ARBA00004236"/>
    </source>
</evidence>
<dbReference type="SMART" id="SM00387">
    <property type="entry name" value="HATPase_c"/>
    <property type="match status" value="1"/>
</dbReference>
<dbReference type="Pfam" id="PF00512">
    <property type="entry name" value="HisKA"/>
    <property type="match status" value="1"/>
</dbReference>
<evidence type="ECO:0000256" key="5">
    <source>
        <dbReference type="ARBA" id="ARBA00022679"/>
    </source>
</evidence>
<dbReference type="InterPro" id="IPR003594">
    <property type="entry name" value="HATPase_dom"/>
</dbReference>
<feature type="domain" description="Histidine kinase" evidence="13">
    <location>
        <begin position="313"/>
        <end position="526"/>
    </location>
</feature>
<evidence type="ECO:0000256" key="12">
    <source>
        <dbReference type="SAM" id="Phobius"/>
    </source>
</evidence>